<evidence type="ECO:0000256" key="1">
    <source>
        <dbReference type="SAM" id="SignalP"/>
    </source>
</evidence>
<keyword evidence="4" id="KW-1185">Reference proteome</keyword>
<name>A0A6C2YLH2_9BACT</name>
<proteinExistence type="predicted"/>
<dbReference type="RefSeq" id="WP_162657468.1">
    <property type="nucleotide sequence ID" value="NZ_LR593887.1"/>
</dbReference>
<dbReference type="KEGG" id="tim:GMBLW1_16840"/>
<feature type="chain" id="PRO_5036172756" description="Pyrrolo-quinoline quinone repeat domain-containing protein" evidence="1">
    <location>
        <begin position="21"/>
        <end position="418"/>
    </location>
</feature>
<dbReference type="InterPro" id="IPR002372">
    <property type="entry name" value="PQQ_rpt_dom"/>
</dbReference>
<dbReference type="InterPro" id="IPR011047">
    <property type="entry name" value="Quinoprotein_ADH-like_sf"/>
</dbReference>
<protein>
    <recommendedName>
        <fullName evidence="2">Pyrrolo-quinoline quinone repeat domain-containing protein</fullName>
    </recommendedName>
</protein>
<feature type="domain" description="Pyrrolo-quinoline quinone repeat" evidence="2">
    <location>
        <begin position="91"/>
        <end position="291"/>
    </location>
</feature>
<dbReference type="EMBL" id="LR586016">
    <property type="protein sequence ID" value="VIP02276.1"/>
    <property type="molecule type" value="Genomic_DNA"/>
</dbReference>
<dbReference type="PANTHER" id="PTHR34512:SF30">
    <property type="entry name" value="OUTER MEMBRANE PROTEIN ASSEMBLY FACTOR BAMB"/>
    <property type="match status" value="1"/>
</dbReference>
<dbReference type="EMBL" id="LR593887">
    <property type="protein sequence ID" value="VTS00914.1"/>
    <property type="molecule type" value="Genomic_DNA"/>
</dbReference>
<evidence type="ECO:0000313" key="3">
    <source>
        <dbReference type="EMBL" id="VIP02276.1"/>
    </source>
</evidence>
<accession>A0A6C2YLH2</accession>
<evidence type="ECO:0000259" key="2">
    <source>
        <dbReference type="Pfam" id="PF13360"/>
    </source>
</evidence>
<dbReference type="InterPro" id="IPR018391">
    <property type="entry name" value="PQQ_b-propeller_rpt"/>
</dbReference>
<dbReference type="InterPro" id="IPR015943">
    <property type="entry name" value="WD40/YVTN_repeat-like_dom_sf"/>
</dbReference>
<keyword evidence="1" id="KW-0732">Signal</keyword>
<dbReference type="PANTHER" id="PTHR34512">
    <property type="entry name" value="CELL SURFACE PROTEIN"/>
    <property type="match status" value="1"/>
</dbReference>
<organism evidence="3">
    <name type="scientific">Tuwongella immobilis</name>
    <dbReference type="NCBI Taxonomy" id="692036"/>
    <lineage>
        <taxon>Bacteria</taxon>
        <taxon>Pseudomonadati</taxon>
        <taxon>Planctomycetota</taxon>
        <taxon>Planctomycetia</taxon>
        <taxon>Gemmatales</taxon>
        <taxon>Gemmataceae</taxon>
        <taxon>Tuwongella</taxon>
    </lineage>
</organism>
<gene>
    <name evidence="3" type="ORF">GMBLW1_16840</name>
</gene>
<dbReference type="SUPFAM" id="SSF50998">
    <property type="entry name" value="Quinoprotein alcohol dehydrogenase-like"/>
    <property type="match status" value="1"/>
</dbReference>
<dbReference type="InParanoid" id="A0A6C2YLH2"/>
<evidence type="ECO:0000313" key="4">
    <source>
        <dbReference type="Proteomes" id="UP000464378"/>
    </source>
</evidence>
<dbReference type="AlphaFoldDB" id="A0A6C2YLH2"/>
<sequence>MSKWLMILGCVAAWVPHATAENWADFRGPTGQGVYTGKPLPLEYGPGKNEVWKTEIPGKGWSTPIVVDGQLVLTTATPGEGRTDQSLRAICVDADSGKILWNVEVFQQKSASSPRIHSKNSYASPSAAWDGERYFVHFGHEGTAALDRNGKILWKQTGLRYAPVHGNGSTPIVVDGKLIFSIDGTDLQALIALSCKTGEVVWKADRNSTADKKFSFATPALVTHQGRTQIVSPASDGVYGIDPATGKELWKLRYSGFSVIPKPVYGKGLVFIATGYGPTSVIAFRPEGTGDITDKAIAWTMKRGAPNTPSMLLDGDALYLVSDAGQASCLEATTGNVIWQERLPGAYSASPILAGDRAYFTSEDGIGSVVRTGRDFEILAKNRMGERTFASFVPVDGSLYVRGDKHLYRFQVRSAASR</sequence>
<dbReference type="Proteomes" id="UP000464378">
    <property type="component" value="Chromosome"/>
</dbReference>
<feature type="signal peptide" evidence="1">
    <location>
        <begin position="1"/>
        <end position="20"/>
    </location>
</feature>
<feature type="domain" description="Pyrrolo-quinoline quinone repeat" evidence="2">
    <location>
        <begin position="296"/>
        <end position="366"/>
    </location>
</feature>
<dbReference type="SMART" id="SM00564">
    <property type="entry name" value="PQQ"/>
    <property type="match status" value="4"/>
</dbReference>
<dbReference type="Gene3D" id="2.130.10.10">
    <property type="entry name" value="YVTN repeat-like/Quinoprotein amine dehydrogenase"/>
    <property type="match status" value="2"/>
</dbReference>
<reference evidence="3" key="1">
    <citation type="submission" date="2019-04" db="EMBL/GenBank/DDBJ databases">
        <authorList>
            <consortium name="Science for Life Laboratories"/>
        </authorList>
    </citation>
    <scope>NUCLEOTIDE SEQUENCE</scope>
    <source>
        <strain evidence="3">MBLW1</strain>
    </source>
</reference>
<dbReference type="Pfam" id="PF13360">
    <property type="entry name" value="PQQ_2"/>
    <property type="match status" value="2"/>
</dbReference>